<reference evidence="6 7" key="1">
    <citation type="journal article" date="2014" name="Int. J. Syst. Evol. Microbiol.">
        <title>Complete genome sequence of Corynebacterium casei LMG S-19264T (=DSM 44701T), isolated from a smear-ripened cheese.</title>
        <authorList>
            <consortium name="US DOE Joint Genome Institute (JGI-PGF)"/>
            <person name="Walter F."/>
            <person name="Albersmeier A."/>
            <person name="Kalinowski J."/>
            <person name="Ruckert C."/>
        </authorList>
    </citation>
    <scope>NUCLEOTIDE SEQUENCE [LARGE SCALE GENOMIC DNA]</scope>
    <source>
        <strain evidence="6 7">CGMCC 1.15896</strain>
    </source>
</reference>
<proteinExistence type="inferred from homology"/>
<dbReference type="CDD" id="cd07022">
    <property type="entry name" value="S49_Sppa_36K_type"/>
    <property type="match status" value="1"/>
</dbReference>
<evidence type="ECO:0000313" key="7">
    <source>
        <dbReference type="Proteomes" id="UP000596977"/>
    </source>
</evidence>
<evidence type="ECO:0000256" key="1">
    <source>
        <dbReference type="ARBA" id="ARBA00008683"/>
    </source>
</evidence>
<dbReference type="Proteomes" id="UP000596977">
    <property type="component" value="Unassembled WGS sequence"/>
</dbReference>
<evidence type="ECO:0000259" key="5">
    <source>
        <dbReference type="Pfam" id="PF01343"/>
    </source>
</evidence>
<name>A0A916VWY5_9HYPH</name>
<dbReference type="SUPFAM" id="SSF52096">
    <property type="entry name" value="ClpP/crotonase"/>
    <property type="match status" value="1"/>
</dbReference>
<dbReference type="AlphaFoldDB" id="A0A916VWY5"/>
<keyword evidence="7" id="KW-1185">Reference proteome</keyword>
<keyword evidence="4" id="KW-0720">Serine protease</keyword>
<dbReference type="Gene3D" id="6.20.330.10">
    <property type="match status" value="1"/>
</dbReference>
<dbReference type="GO" id="GO:0008236">
    <property type="term" value="F:serine-type peptidase activity"/>
    <property type="evidence" value="ECO:0007669"/>
    <property type="project" value="UniProtKB-KW"/>
</dbReference>
<dbReference type="InterPro" id="IPR029045">
    <property type="entry name" value="ClpP/crotonase-like_dom_sf"/>
</dbReference>
<feature type="domain" description="Peptidase S49" evidence="5">
    <location>
        <begin position="134"/>
        <end position="275"/>
    </location>
</feature>
<sequence>MKYQHVLSAFAAEPWAMERSKLSVIADFLAFKAAGGEVAADEMAARITKKQDGEIARREGAVAVIPIHGVLAPKMDMMTEISGGTSYMGIQRALHAALADEDVKAVVLDIDSPGGAVPGAQELGDEIRALRGGDKPIIAQVNHLAASAAYWIASQADEVVVSPSARAGSIGVYTVHEDISAALEKAGVKRTYISAGDFKTEGNETEPLSEDALAFIEERVSRSYGRFVAAVAEGRGVSTAKVEKDYGQGRVFFAEELVEKGMADRIGTLGETLARFGANQSPEPIRKLRAANSQRAEDASVDTVLLAKVEAALGIS</sequence>
<dbReference type="InterPro" id="IPR002142">
    <property type="entry name" value="Peptidase_S49"/>
</dbReference>
<dbReference type="PANTHER" id="PTHR33209">
    <property type="entry name" value="PROTEASE 4"/>
    <property type="match status" value="1"/>
</dbReference>
<accession>A0A916VWY5</accession>
<organism evidence="6 7">
    <name type="scientific">Pelagibacterium lentulum</name>
    <dbReference type="NCBI Taxonomy" id="2029865"/>
    <lineage>
        <taxon>Bacteria</taxon>
        <taxon>Pseudomonadati</taxon>
        <taxon>Pseudomonadota</taxon>
        <taxon>Alphaproteobacteria</taxon>
        <taxon>Hyphomicrobiales</taxon>
        <taxon>Devosiaceae</taxon>
        <taxon>Pelagibacterium</taxon>
    </lineage>
</organism>
<evidence type="ECO:0000256" key="4">
    <source>
        <dbReference type="ARBA" id="ARBA00022825"/>
    </source>
</evidence>
<comment type="similarity">
    <text evidence="1">Belongs to the peptidase S49 family.</text>
</comment>
<protein>
    <recommendedName>
        <fullName evidence="5">Peptidase S49 domain-containing protein</fullName>
    </recommendedName>
</protein>
<keyword evidence="3" id="KW-0378">Hydrolase</keyword>
<dbReference type="OrthoDB" id="266140at2"/>
<dbReference type="GO" id="GO:0006508">
    <property type="term" value="P:proteolysis"/>
    <property type="evidence" value="ECO:0007669"/>
    <property type="project" value="UniProtKB-KW"/>
</dbReference>
<comment type="caution">
    <text evidence="6">The sequence shown here is derived from an EMBL/GenBank/DDBJ whole genome shotgun (WGS) entry which is preliminary data.</text>
</comment>
<evidence type="ECO:0000256" key="2">
    <source>
        <dbReference type="ARBA" id="ARBA00022670"/>
    </source>
</evidence>
<dbReference type="InterPro" id="IPR033855">
    <property type="entry name" value="Protein_C"/>
</dbReference>
<dbReference type="PANTHER" id="PTHR33209:SF1">
    <property type="entry name" value="PEPTIDASE S49 DOMAIN-CONTAINING PROTEIN"/>
    <property type="match status" value="1"/>
</dbReference>
<dbReference type="Gene3D" id="3.90.226.10">
    <property type="entry name" value="2-enoyl-CoA Hydratase, Chain A, domain 1"/>
    <property type="match status" value="1"/>
</dbReference>
<dbReference type="EMBL" id="BMKB01000002">
    <property type="protein sequence ID" value="GGA47283.1"/>
    <property type="molecule type" value="Genomic_DNA"/>
</dbReference>
<dbReference type="RefSeq" id="WP_127073886.1">
    <property type="nucleotide sequence ID" value="NZ_BMKB01000002.1"/>
</dbReference>
<keyword evidence="2" id="KW-0645">Protease</keyword>
<evidence type="ECO:0000256" key="3">
    <source>
        <dbReference type="ARBA" id="ARBA00022801"/>
    </source>
</evidence>
<dbReference type="Pfam" id="PF01343">
    <property type="entry name" value="Peptidase_S49"/>
    <property type="match status" value="1"/>
</dbReference>
<evidence type="ECO:0000313" key="6">
    <source>
        <dbReference type="EMBL" id="GGA47283.1"/>
    </source>
</evidence>
<gene>
    <name evidence="6" type="ORF">GCM10011499_16340</name>
</gene>